<reference evidence="1" key="1">
    <citation type="journal article" date="2021" name="Proc. Natl. Acad. Sci. U.S.A.">
        <title>A Catalog of Tens of Thousands of Viruses from Human Metagenomes Reveals Hidden Associations with Chronic Diseases.</title>
        <authorList>
            <person name="Tisza M.J."/>
            <person name="Buck C.B."/>
        </authorList>
    </citation>
    <scope>NUCLEOTIDE SEQUENCE</scope>
    <source>
        <strain evidence="1">Ct2hZ16</strain>
    </source>
</reference>
<sequence>MKLTDKEISENYMYYTLTMDIDKRAQVLREMGAYDSFNGTYPDGFLTRYLELDPDYLDTLDPDYFARLRGEK</sequence>
<evidence type="ECO:0000313" key="1">
    <source>
        <dbReference type="EMBL" id="DAE22822.1"/>
    </source>
</evidence>
<organism evidence="1">
    <name type="scientific">Siphoviridae sp. ct2hZ16</name>
    <dbReference type="NCBI Taxonomy" id="2826276"/>
    <lineage>
        <taxon>Viruses</taxon>
        <taxon>Duplodnaviria</taxon>
        <taxon>Heunggongvirae</taxon>
        <taxon>Uroviricota</taxon>
        <taxon>Caudoviricetes</taxon>
    </lineage>
</organism>
<name>A0A8S5QUE3_9CAUD</name>
<protein>
    <submittedName>
        <fullName evidence="1">Uncharacterized protein</fullName>
    </submittedName>
</protein>
<accession>A0A8S5QUE3</accession>
<proteinExistence type="predicted"/>
<dbReference type="EMBL" id="BK015739">
    <property type="protein sequence ID" value="DAE22822.1"/>
    <property type="molecule type" value="Genomic_DNA"/>
</dbReference>